<keyword evidence="4" id="KW-1185">Reference proteome</keyword>
<dbReference type="Proteomes" id="UP000014393">
    <property type="component" value="Unassembled WGS sequence"/>
</dbReference>
<dbReference type="Pfam" id="PF00009">
    <property type="entry name" value="GTP_EFTU"/>
    <property type="match status" value="1"/>
</dbReference>
<feature type="domain" description="Tr-type G" evidence="2">
    <location>
        <begin position="60"/>
        <end position="249"/>
    </location>
</feature>
<gene>
    <name evidence="3" type="ORF">HMPREF9237_00758</name>
</gene>
<dbReference type="GO" id="GO:0043024">
    <property type="term" value="F:ribosomal small subunit binding"/>
    <property type="evidence" value="ECO:0007669"/>
    <property type="project" value="TreeGrafter"/>
</dbReference>
<dbReference type="SUPFAM" id="SSF52540">
    <property type="entry name" value="P-loop containing nucleoside triphosphate hydrolases"/>
    <property type="match status" value="1"/>
</dbReference>
<accession>S2VJA2</accession>
<dbReference type="eggNOG" id="COG0699">
    <property type="taxonomic scope" value="Bacteria"/>
</dbReference>
<dbReference type="HOGENOM" id="CLU_016609_2_0_11"/>
<keyword evidence="1" id="KW-0472">Membrane</keyword>
<dbReference type="AlphaFoldDB" id="S2VJA2"/>
<protein>
    <recommendedName>
        <fullName evidence="2">Tr-type G domain-containing protein</fullName>
    </recommendedName>
</protein>
<evidence type="ECO:0000313" key="3">
    <source>
        <dbReference type="EMBL" id="EPD26826.1"/>
    </source>
</evidence>
<evidence type="ECO:0000313" key="4">
    <source>
        <dbReference type="Proteomes" id="UP000014393"/>
    </source>
</evidence>
<dbReference type="GO" id="GO:0005829">
    <property type="term" value="C:cytosol"/>
    <property type="evidence" value="ECO:0007669"/>
    <property type="project" value="TreeGrafter"/>
</dbReference>
<dbReference type="EMBL" id="AGWM01000010">
    <property type="protein sequence ID" value="EPD26826.1"/>
    <property type="molecule type" value="Genomic_DNA"/>
</dbReference>
<dbReference type="InterPro" id="IPR000795">
    <property type="entry name" value="T_Tr_GTP-bd_dom"/>
</dbReference>
<dbReference type="GO" id="GO:0000028">
    <property type="term" value="P:ribosomal small subunit assembly"/>
    <property type="evidence" value="ECO:0007669"/>
    <property type="project" value="TreeGrafter"/>
</dbReference>
<dbReference type="STRING" id="59505.FB03_00165"/>
<feature type="transmembrane region" description="Helical" evidence="1">
    <location>
        <begin position="408"/>
        <end position="429"/>
    </location>
</feature>
<keyword evidence="1" id="KW-1133">Transmembrane helix</keyword>
<dbReference type="GO" id="GO:0005525">
    <property type="term" value="F:GTP binding"/>
    <property type="evidence" value="ECO:0007669"/>
    <property type="project" value="InterPro"/>
</dbReference>
<dbReference type="GO" id="GO:0003924">
    <property type="term" value="F:GTPase activity"/>
    <property type="evidence" value="ECO:0007669"/>
    <property type="project" value="InterPro"/>
</dbReference>
<dbReference type="GO" id="GO:0019843">
    <property type="term" value="F:rRNA binding"/>
    <property type="evidence" value="ECO:0007669"/>
    <property type="project" value="TreeGrafter"/>
</dbReference>
<sequence length="478" mass="50419">MEEGKKLMDTATVTARLEQLRGVVAQGKDLFDPYVLQRAERELKEISGRLEAGLGLTVAALAGGTGSGKSTLFNALTELNFADAGDVRPTTMDITACVWSAAARPVLEALGVKPERTISHNSLLSSSKRELDSLVLLDLPDHDSVSLGNSALVNRILPLVDVLVWVLDPQKYADHLIHDSYIAAMRERADRMIVVLNQIDTLPEGGTEAITADIRKLLRADGIADSVPIFPVSALRRRGLEPLRDALEKAAGITNAALETTGAYLDEIGARLGEGLEAAPVHLEAEKAEEIARGLSVASGVPAVAEAIAGVGWHARAVAPPEQPAATVVDAHREAWLAHASSGLPQLWARRVDEQVSDAASLRRAIGGALRAVPVRGGGRGALLGGVLAGILLAAACVGAGVAAVAPWWGAVLGAVVAVLCGFALGWWARRRSAAARARAYQRAVNKELGAVVEKHCVAPAREVLDQYARVRQVVRGE</sequence>
<organism evidence="3 4">
    <name type="scientific">Actinotignum schaalii FB123-CNA-2</name>
    <dbReference type="NCBI Taxonomy" id="883067"/>
    <lineage>
        <taxon>Bacteria</taxon>
        <taxon>Bacillati</taxon>
        <taxon>Actinomycetota</taxon>
        <taxon>Actinomycetes</taxon>
        <taxon>Actinomycetales</taxon>
        <taxon>Actinomycetaceae</taxon>
        <taxon>Actinotignum</taxon>
    </lineage>
</organism>
<feature type="transmembrane region" description="Helical" evidence="1">
    <location>
        <begin position="381"/>
        <end position="402"/>
    </location>
</feature>
<reference evidence="3 4" key="1">
    <citation type="submission" date="2013-05" db="EMBL/GenBank/DDBJ databases">
        <title>The Genome Sequence of Actinobaculum schaalii FB123-CNA2.</title>
        <authorList>
            <consortium name="The Broad Institute Genomics Platform"/>
            <person name="Earl A."/>
            <person name="Ward D."/>
            <person name="Feldgarden M."/>
            <person name="Gevers D."/>
            <person name="Saerens B."/>
            <person name="Vaneechoutte M."/>
            <person name="Walker B."/>
            <person name="Young S."/>
            <person name="Zeng Q."/>
            <person name="Gargeya S."/>
            <person name="Fitzgerald M."/>
            <person name="Haas B."/>
            <person name="Abouelleil A."/>
            <person name="Allen A.W."/>
            <person name="Alvarado L."/>
            <person name="Arachchi H.M."/>
            <person name="Berlin A.M."/>
            <person name="Chapman S.B."/>
            <person name="Gainer-Dewar J."/>
            <person name="Goldberg J."/>
            <person name="Griggs A."/>
            <person name="Gujja S."/>
            <person name="Hansen M."/>
            <person name="Howarth C."/>
            <person name="Imamovic A."/>
            <person name="Ireland A."/>
            <person name="Larimer J."/>
            <person name="McCowan C."/>
            <person name="Murphy C."/>
            <person name="Pearson M."/>
            <person name="Poon T.W."/>
            <person name="Priest M."/>
            <person name="Roberts A."/>
            <person name="Saif S."/>
            <person name="Shea T."/>
            <person name="Sisk P."/>
            <person name="Sykes S."/>
            <person name="Wortman J."/>
            <person name="Nusbaum C."/>
            <person name="Birren B."/>
        </authorList>
    </citation>
    <scope>NUCLEOTIDE SEQUENCE [LARGE SCALE GENOMIC DNA]</scope>
    <source>
        <strain evidence="3 4">FB123-CNA-2</strain>
    </source>
</reference>
<dbReference type="Gene3D" id="3.40.50.300">
    <property type="entry name" value="P-loop containing nucleotide triphosphate hydrolases"/>
    <property type="match status" value="1"/>
</dbReference>
<comment type="caution">
    <text evidence="3">The sequence shown here is derived from an EMBL/GenBank/DDBJ whole genome shotgun (WGS) entry which is preliminary data.</text>
</comment>
<keyword evidence="1" id="KW-0812">Transmembrane</keyword>
<proteinExistence type="predicted"/>
<dbReference type="InterPro" id="IPR005662">
    <property type="entry name" value="GTPase_Era-like"/>
</dbReference>
<dbReference type="PANTHER" id="PTHR42698:SF1">
    <property type="entry name" value="GTPASE ERA, MITOCHONDRIAL"/>
    <property type="match status" value="1"/>
</dbReference>
<evidence type="ECO:0000259" key="2">
    <source>
        <dbReference type="Pfam" id="PF00009"/>
    </source>
</evidence>
<evidence type="ECO:0000256" key="1">
    <source>
        <dbReference type="SAM" id="Phobius"/>
    </source>
</evidence>
<name>S2VJA2_9ACTO</name>
<dbReference type="PANTHER" id="PTHR42698">
    <property type="entry name" value="GTPASE ERA"/>
    <property type="match status" value="1"/>
</dbReference>
<dbReference type="InterPro" id="IPR027417">
    <property type="entry name" value="P-loop_NTPase"/>
</dbReference>
<dbReference type="PATRIC" id="fig|883067.3.peg.741"/>